<dbReference type="SUPFAM" id="SSF55729">
    <property type="entry name" value="Acyl-CoA N-acyltransferases (Nat)"/>
    <property type="match status" value="1"/>
</dbReference>
<evidence type="ECO:0000313" key="5">
    <source>
        <dbReference type="Proteomes" id="UP000553766"/>
    </source>
</evidence>
<reference evidence="4 5" key="1">
    <citation type="submission" date="2020-08" db="EMBL/GenBank/DDBJ databases">
        <title>Genomic Encyclopedia of Type Strains, Phase IV (KMG-IV): sequencing the most valuable type-strain genomes for metagenomic binning, comparative biology and taxonomic classification.</title>
        <authorList>
            <person name="Goeker M."/>
        </authorList>
    </citation>
    <scope>NUCLEOTIDE SEQUENCE [LARGE SCALE GENOMIC DNA]</scope>
    <source>
        <strain evidence="4 5">DSM 103377</strain>
    </source>
</reference>
<dbReference type="PANTHER" id="PTHR43877">
    <property type="entry name" value="AMINOALKYLPHOSPHONATE N-ACETYLTRANSFERASE-RELATED-RELATED"/>
    <property type="match status" value="1"/>
</dbReference>
<protein>
    <submittedName>
        <fullName evidence="4">Ribosomal protein S18 acetylase RimI-like enzyme</fullName>
    </submittedName>
</protein>
<dbReference type="RefSeq" id="WP_184009246.1">
    <property type="nucleotide sequence ID" value="NZ_JACIJS010000003.1"/>
</dbReference>
<evidence type="ECO:0000256" key="2">
    <source>
        <dbReference type="ARBA" id="ARBA00023315"/>
    </source>
</evidence>
<dbReference type="CDD" id="cd04301">
    <property type="entry name" value="NAT_SF"/>
    <property type="match status" value="1"/>
</dbReference>
<sequence>MGSALPEPQIRPAIPDDSASLAALSMEVWLGTYIRHGVSAFFADYALDTFTKLMFEAHLADPQERFFVSQNRDGIDGFIRLTKDKPAPGRPDLTVELTTLYIQPRHQGRGLGAALMAHGLARMQAEGAEAVWLAVNSENTAAIAFYHRHGYSHAGQTHFRIADQAYLNEILTRPLG</sequence>
<keyword evidence="4" id="KW-0687">Ribonucleoprotein</keyword>
<comment type="caution">
    <text evidence="4">The sequence shown here is derived from an EMBL/GenBank/DDBJ whole genome shotgun (WGS) entry which is preliminary data.</text>
</comment>
<keyword evidence="1" id="KW-0808">Transferase</keyword>
<keyword evidence="5" id="KW-1185">Reference proteome</keyword>
<dbReference type="EMBL" id="JACIJS010000003">
    <property type="protein sequence ID" value="MBB5515033.1"/>
    <property type="molecule type" value="Genomic_DNA"/>
</dbReference>
<keyword evidence="4" id="KW-0689">Ribosomal protein</keyword>
<name>A0A840WLL7_9RHOB</name>
<evidence type="ECO:0000256" key="1">
    <source>
        <dbReference type="ARBA" id="ARBA00022679"/>
    </source>
</evidence>
<keyword evidence="2" id="KW-0012">Acyltransferase</keyword>
<dbReference type="Proteomes" id="UP000553766">
    <property type="component" value="Unassembled WGS sequence"/>
</dbReference>
<gene>
    <name evidence="4" type="ORF">FHS89_001043</name>
</gene>
<accession>A0A840WLL7</accession>
<dbReference type="InterPro" id="IPR050832">
    <property type="entry name" value="Bact_Acetyltransf"/>
</dbReference>
<evidence type="ECO:0000313" key="4">
    <source>
        <dbReference type="EMBL" id="MBB5515033.1"/>
    </source>
</evidence>
<dbReference type="PROSITE" id="PS51186">
    <property type="entry name" value="GNAT"/>
    <property type="match status" value="1"/>
</dbReference>
<organism evidence="4 5">
    <name type="scientific">Rubricella aquisinus</name>
    <dbReference type="NCBI Taxonomy" id="2028108"/>
    <lineage>
        <taxon>Bacteria</taxon>
        <taxon>Pseudomonadati</taxon>
        <taxon>Pseudomonadota</taxon>
        <taxon>Alphaproteobacteria</taxon>
        <taxon>Rhodobacterales</taxon>
        <taxon>Paracoccaceae</taxon>
        <taxon>Rubricella</taxon>
    </lineage>
</organism>
<dbReference type="GO" id="GO:0016747">
    <property type="term" value="F:acyltransferase activity, transferring groups other than amino-acyl groups"/>
    <property type="evidence" value="ECO:0007669"/>
    <property type="project" value="InterPro"/>
</dbReference>
<dbReference type="Gene3D" id="3.40.630.30">
    <property type="match status" value="1"/>
</dbReference>
<dbReference type="Pfam" id="PF00583">
    <property type="entry name" value="Acetyltransf_1"/>
    <property type="match status" value="1"/>
</dbReference>
<dbReference type="InterPro" id="IPR000182">
    <property type="entry name" value="GNAT_dom"/>
</dbReference>
<dbReference type="InterPro" id="IPR016181">
    <property type="entry name" value="Acyl_CoA_acyltransferase"/>
</dbReference>
<evidence type="ECO:0000259" key="3">
    <source>
        <dbReference type="PROSITE" id="PS51186"/>
    </source>
</evidence>
<feature type="domain" description="N-acetyltransferase" evidence="3">
    <location>
        <begin position="8"/>
        <end position="173"/>
    </location>
</feature>
<dbReference type="AlphaFoldDB" id="A0A840WLL7"/>
<proteinExistence type="predicted"/>
<dbReference type="GO" id="GO:0005840">
    <property type="term" value="C:ribosome"/>
    <property type="evidence" value="ECO:0007669"/>
    <property type="project" value="UniProtKB-KW"/>
</dbReference>